<protein>
    <recommendedName>
        <fullName evidence="4">Heat shock 70 kDa protein 12B</fullName>
    </recommendedName>
</protein>
<gene>
    <name evidence="2" type="ORF">SPARVUS_LOCUS3196436</name>
</gene>
<dbReference type="Proteomes" id="UP001162483">
    <property type="component" value="Unassembled WGS sequence"/>
</dbReference>
<dbReference type="EMBL" id="CATNWA010004792">
    <property type="protein sequence ID" value="CAI9548696.1"/>
    <property type="molecule type" value="Genomic_DNA"/>
</dbReference>
<dbReference type="SUPFAM" id="SSF53067">
    <property type="entry name" value="Actin-like ATPase domain"/>
    <property type="match status" value="2"/>
</dbReference>
<evidence type="ECO:0000313" key="3">
    <source>
        <dbReference type="Proteomes" id="UP001162483"/>
    </source>
</evidence>
<sequence>MDRSYTPSPPNSPSLHNDSCNIAPLTPSQSPGSERRSIRVPQFYVVVAIDFGTTSSGYAFSFCKDPEAIHMMRKWEGGDPGVANQKTPTSLLLTPEKTFHSFGFTARDFYHDLDPEEARDWLYFEKFKMKIHSTTDLTMKTELEAVNGKKVQALEVFAHALRFFKEHAVQELQDQCPSLDEKEAIRWVITVPAIWKQPAKQFMREAAYLAGLVSPENPEQLLIALEPEAASIYCRKLRLHQLIDLSSKSLFNGGFPTDRTRSIDSSFRQAREQLRRSRHSRTFLVETGMGELWSEMQAGDRYIVADCGGGTVDLTVHQIEQPQGTLKELYKASGGPYGSVGVDLAFEMMLCKIFSEDFIQTFKVKRPAAWVDLMIAFEARKRTAAPQRSNHLNISLPFSFIDFYRRYKGHNVETALRKSSVNFVKWSSQGMLRMSSEAMNELFQPTIQQIVQHIGDLMNKPEVKGIKYLFLVGGFAESPMLQNAVQTAFSEICRVIIPQDVGLTILKGAVLFGLDPTIVRVRRSPLTYGVGVLNKFVEGKHPQEKLLVKDGKNWCTDIFDKFVSVDQSVALGDIVQRSYCPARLGQRKIIINIYCSSTDDVVYITDPGVRKCGTINLDLPDISDAKTFRREIKASMQFGDTEIKVTAMDVKTSKTVRAAIDFLSN</sequence>
<accession>A0ABN9BM25</accession>
<keyword evidence="3" id="KW-1185">Reference proteome</keyword>
<organism evidence="2 3">
    <name type="scientific">Staurois parvus</name>
    <dbReference type="NCBI Taxonomy" id="386267"/>
    <lineage>
        <taxon>Eukaryota</taxon>
        <taxon>Metazoa</taxon>
        <taxon>Chordata</taxon>
        <taxon>Craniata</taxon>
        <taxon>Vertebrata</taxon>
        <taxon>Euteleostomi</taxon>
        <taxon>Amphibia</taxon>
        <taxon>Batrachia</taxon>
        <taxon>Anura</taxon>
        <taxon>Neobatrachia</taxon>
        <taxon>Ranoidea</taxon>
        <taxon>Ranidae</taxon>
        <taxon>Staurois</taxon>
    </lineage>
</organism>
<feature type="compositionally biased region" description="Polar residues" evidence="1">
    <location>
        <begin position="13"/>
        <end position="32"/>
    </location>
</feature>
<dbReference type="PANTHER" id="PTHR14187:SF39">
    <property type="entry name" value="HEAT SHOCK 70 KDA PROTEIN 12B"/>
    <property type="match status" value="1"/>
</dbReference>
<dbReference type="InterPro" id="IPR043129">
    <property type="entry name" value="ATPase_NBD"/>
</dbReference>
<evidence type="ECO:0008006" key="4">
    <source>
        <dbReference type="Google" id="ProtNLM"/>
    </source>
</evidence>
<feature type="region of interest" description="Disordered" evidence="1">
    <location>
        <begin position="1"/>
        <end position="34"/>
    </location>
</feature>
<name>A0ABN9BM25_9NEOB</name>
<evidence type="ECO:0000313" key="2">
    <source>
        <dbReference type="EMBL" id="CAI9548696.1"/>
    </source>
</evidence>
<reference evidence="2" key="1">
    <citation type="submission" date="2023-05" db="EMBL/GenBank/DDBJ databases">
        <authorList>
            <person name="Stuckert A."/>
        </authorList>
    </citation>
    <scope>NUCLEOTIDE SEQUENCE</scope>
</reference>
<proteinExistence type="predicted"/>
<dbReference type="Gene3D" id="3.90.640.10">
    <property type="entry name" value="Actin, Chain A, domain 4"/>
    <property type="match status" value="1"/>
</dbReference>
<evidence type="ECO:0000256" key="1">
    <source>
        <dbReference type="SAM" id="MobiDB-lite"/>
    </source>
</evidence>
<comment type="caution">
    <text evidence="2">The sequence shown here is derived from an EMBL/GenBank/DDBJ whole genome shotgun (WGS) entry which is preliminary data.</text>
</comment>
<dbReference type="Gene3D" id="3.30.420.40">
    <property type="match status" value="2"/>
</dbReference>
<dbReference type="PANTHER" id="PTHR14187">
    <property type="entry name" value="ALPHA KINASE/ELONGATION FACTOR 2 KINASE"/>
    <property type="match status" value="1"/>
</dbReference>